<reference evidence="1 2" key="1">
    <citation type="submission" date="2019-03" db="EMBL/GenBank/DDBJ databases">
        <authorList>
            <consortium name="Pathogen Informatics"/>
        </authorList>
    </citation>
    <scope>NUCLEOTIDE SEQUENCE [LARGE SCALE GENOMIC DNA]</scope>
    <source>
        <strain evidence="1 2">NCTC12126</strain>
    </source>
</reference>
<evidence type="ECO:0000313" key="1">
    <source>
        <dbReference type="EMBL" id="VFS33775.1"/>
    </source>
</evidence>
<dbReference type="AlphaFoldDB" id="A0A484YFD5"/>
<proteinExistence type="predicted"/>
<sequence length="199" mass="22424">MSNKIQVLKAYHVQGDEYGVIRFAKSNVAARREGSSELEEEFNCVSCKRIPGADKYAELGHVPSRDLVEEFGFWQECAYCGCHVNDETEGRVWEGDTAYCDIECEARWINRRLDCEAERKRTHEAEQAAIAEAEAKFPGITDVTAYIGHKKDITVYFRFPGGLSRASWTVGENHVGTSRDDGEAFKAYINSVRQVEAAQ</sequence>
<dbReference type="EMBL" id="CAADIW010000027">
    <property type="protein sequence ID" value="VFS33775.1"/>
    <property type="molecule type" value="Genomic_DNA"/>
</dbReference>
<dbReference type="Proteomes" id="UP000351155">
    <property type="component" value="Unassembled WGS sequence"/>
</dbReference>
<name>A0A484YFD5_9ENTR</name>
<gene>
    <name evidence="1" type="ORF">NCTC12126_03315</name>
</gene>
<evidence type="ECO:0000313" key="2">
    <source>
        <dbReference type="Proteomes" id="UP000351155"/>
    </source>
</evidence>
<accession>A0A484YFD5</accession>
<protein>
    <submittedName>
        <fullName evidence="1">Uncharacterized protein</fullName>
    </submittedName>
</protein>
<organism evidence="1 2">
    <name type="scientific">Enterobacter cancerogenus</name>
    <dbReference type="NCBI Taxonomy" id="69218"/>
    <lineage>
        <taxon>Bacteria</taxon>
        <taxon>Pseudomonadati</taxon>
        <taxon>Pseudomonadota</taxon>
        <taxon>Gammaproteobacteria</taxon>
        <taxon>Enterobacterales</taxon>
        <taxon>Enterobacteriaceae</taxon>
        <taxon>Enterobacter</taxon>
        <taxon>Enterobacter cloacae complex</taxon>
    </lineage>
</organism>